<dbReference type="EMBL" id="BMHY01000017">
    <property type="protein sequence ID" value="GGG86909.1"/>
    <property type="molecule type" value="Genomic_DNA"/>
</dbReference>
<evidence type="ECO:0000313" key="7">
    <source>
        <dbReference type="Proteomes" id="UP000600247"/>
    </source>
</evidence>
<gene>
    <name evidence="6" type="ORF">GCM10010918_51430</name>
</gene>
<feature type="domain" description="Putative zinc-finger" evidence="5">
    <location>
        <begin position="36"/>
        <end position="62"/>
    </location>
</feature>
<keyword evidence="7" id="KW-1185">Reference proteome</keyword>
<accession>A0A917M9T5</accession>
<evidence type="ECO:0000256" key="4">
    <source>
        <dbReference type="SAM" id="Phobius"/>
    </source>
</evidence>
<evidence type="ECO:0000313" key="6">
    <source>
        <dbReference type="EMBL" id="GGG86909.1"/>
    </source>
</evidence>
<sequence length="201" mass="22823">MSGTGNDSDNLESIRQVEQLKQQQQRKDWHADSTTMHLYVDDILPEIERERVEAHMAQCDVCLELFMTAVEQAETVTAAQGADSSDMPDMEQMGRRLSGLLFPPRIVQEKPYRRRTWLQHPAVHFGAAAAITLLLLGTGTFNGVAERMMEMDEHARVKLETEHEPAKGPAAEVEQQDGSWSDRMVDRTLSWLNGIEKSRFK</sequence>
<feature type="transmembrane region" description="Helical" evidence="4">
    <location>
        <begin position="122"/>
        <end position="141"/>
    </location>
</feature>
<dbReference type="AlphaFoldDB" id="A0A917M9T5"/>
<comment type="caution">
    <text evidence="6">The sequence shown here is derived from an EMBL/GenBank/DDBJ whole genome shotgun (WGS) entry which is preliminary data.</text>
</comment>
<dbReference type="Pfam" id="PF13490">
    <property type="entry name" value="zf-HC2"/>
    <property type="match status" value="1"/>
</dbReference>
<keyword evidence="4" id="KW-1133">Transmembrane helix</keyword>
<protein>
    <recommendedName>
        <fullName evidence="2">Anti-sigma-W factor RsiW</fullName>
    </recommendedName>
</protein>
<keyword evidence="4" id="KW-0472">Membrane</keyword>
<proteinExistence type="inferred from homology"/>
<dbReference type="Gene3D" id="1.10.10.1320">
    <property type="entry name" value="Anti-sigma factor, zinc-finger domain"/>
    <property type="match status" value="1"/>
</dbReference>
<evidence type="ECO:0000256" key="3">
    <source>
        <dbReference type="SAM" id="MobiDB-lite"/>
    </source>
</evidence>
<dbReference type="RefSeq" id="WP_188892554.1">
    <property type="nucleotide sequence ID" value="NZ_BMHY01000017.1"/>
</dbReference>
<keyword evidence="4" id="KW-0812">Transmembrane</keyword>
<organism evidence="6 7">
    <name type="scientific">Paenibacillus radicis</name>
    <name type="common">ex Gao et al. 2016</name>
    <dbReference type="NCBI Taxonomy" id="1737354"/>
    <lineage>
        <taxon>Bacteria</taxon>
        <taxon>Bacillati</taxon>
        <taxon>Bacillota</taxon>
        <taxon>Bacilli</taxon>
        <taxon>Bacillales</taxon>
        <taxon>Paenibacillaceae</taxon>
        <taxon>Paenibacillus</taxon>
    </lineage>
</organism>
<evidence type="ECO:0000259" key="5">
    <source>
        <dbReference type="Pfam" id="PF13490"/>
    </source>
</evidence>
<comment type="similarity">
    <text evidence="1">Belongs to the zinc-associated anti-sigma factor (ZAS) superfamily. Anti-sigma-W factor family.</text>
</comment>
<name>A0A917M9T5_9BACL</name>
<dbReference type="InterPro" id="IPR027383">
    <property type="entry name" value="Znf_put"/>
</dbReference>
<evidence type="ECO:0000256" key="1">
    <source>
        <dbReference type="ARBA" id="ARBA00024353"/>
    </source>
</evidence>
<dbReference type="InterPro" id="IPR041916">
    <property type="entry name" value="Anti_sigma_zinc_sf"/>
</dbReference>
<evidence type="ECO:0000256" key="2">
    <source>
        <dbReference type="ARBA" id="ARBA00024438"/>
    </source>
</evidence>
<dbReference type="Proteomes" id="UP000600247">
    <property type="component" value="Unassembled WGS sequence"/>
</dbReference>
<reference evidence="6 7" key="1">
    <citation type="journal article" date="2014" name="Int. J. Syst. Evol. Microbiol.">
        <title>Complete genome sequence of Corynebacterium casei LMG S-19264T (=DSM 44701T), isolated from a smear-ripened cheese.</title>
        <authorList>
            <consortium name="US DOE Joint Genome Institute (JGI-PGF)"/>
            <person name="Walter F."/>
            <person name="Albersmeier A."/>
            <person name="Kalinowski J."/>
            <person name="Ruckert C."/>
        </authorList>
    </citation>
    <scope>NUCLEOTIDE SEQUENCE [LARGE SCALE GENOMIC DNA]</scope>
    <source>
        <strain evidence="6 7">CGMCC 1.15286</strain>
    </source>
</reference>
<feature type="region of interest" description="Disordered" evidence="3">
    <location>
        <begin position="161"/>
        <end position="180"/>
    </location>
</feature>